<name>A0A8E0S9X6_9TREM</name>
<evidence type="ECO:0000313" key="5">
    <source>
        <dbReference type="Proteomes" id="UP000728185"/>
    </source>
</evidence>
<evidence type="ECO:0000256" key="2">
    <source>
        <dbReference type="ARBA" id="ARBA00023054"/>
    </source>
</evidence>
<evidence type="ECO:0000256" key="1">
    <source>
        <dbReference type="ARBA" id="ARBA00005702"/>
    </source>
</evidence>
<protein>
    <submittedName>
        <fullName evidence="4">Tumor protein D54</fullName>
    </submittedName>
</protein>
<sequence>MENGDSSSVPINHLADEQKTDVTQEERATLEAELAQVEEDIQTLKTTLAAKVRRSNELKKRLGYTALTTIQNNLMEGIHKLEDSDACIKTTEFFGKAKEKTVTVAQGAKEKLESTFGAIKNSETVKTISDKMGSTYSTVKVSSIHRVV</sequence>
<feature type="region of interest" description="Disordered" evidence="3">
    <location>
        <begin position="1"/>
        <end position="24"/>
    </location>
</feature>
<comment type="similarity">
    <text evidence="1">Belongs to the TPD52 family.</text>
</comment>
<evidence type="ECO:0000256" key="3">
    <source>
        <dbReference type="SAM" id="MobiDB-lite"/>
    </source>
</evidence>
<feature type="compositionally biased region" description="Basic and acidic residues" evidence="3">
    <location>
        <begin position="14"/>
        <end position="24"/>
    </location>
</feature>
<comment type="caution">
    <text evidence="4">The sequence shown here is derived from an EMBL/GenBank/DDBJ whole genome shotgun (WGS) entry which is preliminary data.</text>
</comment>
<gene>
    <name evidence="4" type="ORF">FBUS_05611</name>
</gene>
<dbReference type="Pfam" id="PF04201">
    <property type="entry name" value="TPD52"/>
    <property type="match status" value="1"/>
</dbReference>
<dbReference type="AlphaFoldDB" id="A0A8E0S9X6"/>
<dbReference type="OrthoDB" id="10000687at2759"/>
<dbReference type="Proteomes" id="UP000728185">
    <property type="component" value="Unassembled WGS sequence"/>
</dbReference>
<dbReference type="GO" id="GO:0005737">
    <property type="term" value="C:cytoplasm"/>
    <property type="evidence" value="ECO:0007669"/>
    <property type="project" value="TreeGrafter"/>
</dbReference>
<organism evidence="4 5">
    <name type="scientific">Fasciolopsis buskii</name>
    <dbReference type="NCBI Taxonomy" id="27845"/>
    <lineage>
        <taxon>Eukaryota</taxon>
        <taxon>Metazoa</taxon>
        <taxon>Spiralia</taxon>
        <taxon>Lophotrochozoa</taxon>
        <taxon>Platyhelminthes</taxon>
        <taxon>Trematoda</taxon>
        <taxon>Digenea</taxon>
        <taxon>Plagiorchiida</taxon>
        <taxon>Echinostomata</taxon>
        <taxon>Echinostomatoidea</taxon>
        <taxon>Fasciolidae</taxon>
        <taxon>Fasciolopsis</taxon>
    </lineage>
</organism>
<accession>A0A8E0S9X6</accession>
<keyword evidence="2" id="KW-0175">Coiled coil</keyword>
<feature type="compositionally biased region" description="Polar residues" evidence="3">
    <location>
        <begin position="1"/>
        <end position="10"/>
    </location>
</feature>
<dbReference type="PANTHER" id="PTHR19307:SF14">
    <property type="entry name" value="TUMOR PROTEIN D52"/>
    <property type="match status" value="1"/>
</dbReference>
<evidence type="ECO:0000313" key="4">
    <source>
        <dbReference type="EMBL" id="KAA0200951.1"/>
    </source>
</evidence>
<dbReference type="InterPro" id="IPR007327">
    <property type="entry name" value="TPD52"/>
</dbReference>
<keyword evidence="5" id="KW-1185">Reference proteome</keyword>
<dbReference type="EMBL" id="LUCM01000193">
    <property type="protein sequence ID" value="KAA0200951.1"/>
    <property type="molecule type" value="Genomic_DNA"/>
</dbReference>
<dbReference type="PANTHER" id="PTHR19307">
    <property type="entry name" value="TUMOR PROTEIN D52"/>
    <property type="match status" value="1"/>
</dbReference>
<proteinExistence type="inferred from homology"/>
<reference evidence="4" key="1">
    <citation type="submission" date="2019-05" db="EMBL/GenBank/DDBJ databases">
        <title>Annotation for the trematode Fasciolopsis buski.</title>
        <authorList>
            <person name="Choi Y.-J."/>
        </authorList>
    </citation>
    <scope>NUCLEOTIDE SEQUENCE</scope>
    <source>
        <strain evidence="4">HT</strain>
        <tissue evidence="4">Whole worm</tissue>
    </source>
</reference>